<feature type="compositionally biased region" description="Basic and acidic residues" evidence="1">
    <location>
        <begin position="16"/>
        <end position="26"/>
    </location>
</feature>
<proteinExistence type="predicted"/>
<dbReference type="EMBL" id="CP036318">
    <property type="protein sequence ID" value="QDV55689.1"/>
    <property type="molecule type" value="Genomic_DNA"/>
</dbReference>
<keyword evidence="4" id="KW-1185">Reference proteome</keyword>
<feature type="region of interest" description="Disordered" evidence="1">
    <location>
        <begin position="1"/>
        <end position="43"/>
    </location>
</feature>
<dbReference type="RefSeq" id="WP_145283587.1">
    <property type="nucleotide sequence ID" value="NZ_CP036318.1"/>
</dbReference>
<dbReference type="CDD" id="cd00060">
    <property type="entry name" value="FHA"/>
    <property type="match status" value="2"/>
</dbReference>
<dbReference type="Gene3D" id="2.60.200.20">
    <property type="match status" value="2"/>
</dbReference>
<protein>
    <submittedName>
        <fullName evidence="3">FHA domain protein</fullName>
    </submittedName>
</protein>
<organism evidence="3 4">
    <name type="scientific">Rosistilla oblonga</name>
    <dbReference type="NCBI Taxonomy" id="2527990"/>
    <lineage>
        <taxon>Bacteria</taxon>
        <taxon>Pseudomonadati</taxon>
        <taxon>Planctomycetota</taxon>
        <taxon>Planctomycetia</taxon>
        <taxon>Pirellulales</taxon>
        <taxon>Pirellulaceae</taxon>
        <taxon>Rosistilla</taxon>
    </lineage>
</organism>
<dbReference type="InterPro" id="IPR008984">
    <property type="entry name" value="SMAD_FHA_dom_sf"/>
</dbReference>
<feature type="domain" description="FHA" evidence="2">
    <location>
        <begin position="74"/>
        <end position="127"/>
    </location>
</feature>
<dbReference type="InterPro" id="IPR000253">
    <property type="entry name" value="FHA_dom"/>
</dbReference>
<evidence type="ECO:0000256" key="1">
    <source>
        <dbReference type="SAM" id="MobiDB-lite"/>
    </source>
</evidence>
<dbReference type="Pfam" id="PF00498">
    <property type="entry name" value="FHA"/>
    <property type="match status" value="2"/>
</dbReference>
<dbReference type="Proteomes" id="UP000316770">
    <property type="component" value="Chromosome"/>
</dbReference>
<dbReference type="AlphaFoldDB" id="A0A518IRI1"/>
<evidence type="ECO:0000313" key="3">
    <source>
        <dbReference type="EMBL" id="QDV55689.1"/>
    </source>
</evidence>
<evidence type="ECO:0000259" key="2">
    <source>
        <dbReference type="PROSITE" id="PS50006"/>
    </source>
</evidence>
<accession>A0A518IRI1</accession>
<sequence length="277" mass="30974">MNDDAPPPTQLESDEEVQRVQAELRRQAKGSAKTTADNDEKMFRPTARPPVALLVVCDDGKDSGEAIRIRGDRFSIGRTEGDLQITHDEMISSRHLAIHRQSVAGQTRLCVTDLQSRNGLFVRVTKAPLMHDAEVLIGGGHYKMDIVREEVPETVAMAGVEDLLPASTKALEGQHLPGAVIFSEIVAGRAEARTMLDRQRYVIGRGEDCDIQRPRDPFTRMQHAVLTRSERGTWVIESGNTINGIWLRVPQIVLNVGKSCEFRIGEQRFRLKFGRRT</sequence>
<name>A0A518IRI1_9BACT</name>
<evidence type="ECO:0000313" key="4">
    <source>
        <dbReference type="Proteomes" id="UP000316770"/>
    </source>
</evidence>
<dbReference type="PROSITE" id="PS50006">
    <property type="entry name" value="FHA_DOMAIN"/>
    <property type="match status" value="2"/>
</dbReference>
<reference evidence="3 4" key="1">
    <citation type="submission" date="2019-02" db="EMBL/GenBank/DDBJ databases">
        <title>Deep-cultivation of Planctomycetes and their phenomic and genomic characterization uncovers novel biology.</title>
        <authorList>
            <person name="Wiegand S."/>
            <person name="Jogler M."/>
            <person name="Boedeker C."/>
            <person name="Pinto D."/>
            <person name="Vollmers J."/>
            <person name="Rivas-Marin E."/>
            <person name="Kohn T."/>
            <person name="Peeters S.H."/>
            <person name="Heuer A."/>
            <person name="Rast P."/>
            <person name="Oberbeckmann S."/>
            <person name="Bunk B."/>
            <person name="Jeske O."/>
            <person name="Meyerdierks A."/>
            <person name="Storesund J.E."/>
            <person name="Kallscheuer N."/>
            <person name="Luecker S."/>
            <person name="Lage O.M."/>
            <person name="Pohl T."/>
            <person name="Merkel B.J."/>
            <person name="Hornburger P."/>
            <person name="Mueller R.-W."/>
            <person name="Bruemmer F."/>
            <person name="Labrenz M."/>
            <person name="Spormann A.M."/>
            <person name="Op den Camp H."/>
            <person name="Overmann J."/>
            <person name="Amann R."/>
            <person name="Jetten M.S.M."/>
            <person name="Mascher T."/>
            <person name="Medema M.H."/>
            <person name="Devos D.P."/>
            <person name="Kaster A.-K."/>
            <person name="Ovreas L."/>
            <person name="Rohde M."/>
            <person name="Galperin M.Y."/>
            <person name="Jogler C."/>
        </authorList>
    </citation>
    <scope>NUCLEOTIDE SEQUENCE [LARGE SCALE GENOMIC DNA]</scope>
    <source>
        <strain evidence="3 4">Mal33</strain>
    </source>
</reference>
<dbReference type="SUPFAM" id="SSF49879">
    <property type="entry name" value="SMAD/FHA domain"/>
    <property type="match status" value="2"/>
</dbReference>
<gene>
    <name evidence="3" type="ORF">Mal33_16680</name>
</gene>
<feature type="domain" description="FHA" evidence="2">
    <location>
        <begin position="201"/>
        <end position="252"/>
    </location>
</feature>